<dbReference type="EMBL" id="LGTL01000014">
    <property type="protein sequence ID" value="KPA78249.1"/>
    <property type="molecule type" value="Genomic_DNA"/>
</dbReference>
<gene>
    <name evidence="2" type="ORF">ABB37_06402</name>
</gene>
<feature type="compositionally biased region" description="Low complexity" evidence="1">
    <location>
        <begin position="74"/>
        <end position="83"/>
    </location>
</feature>
<sequence length="298" mass="31620">MGEEETSYAAVEALAITTLAVHNALHSFRHVAFSSMAGPPLPPHRSWHPLWAAYRSHLLRSPHTAPSPGVLAETTSAGKTAGGDTAAAASTARLMDPAAVQRKFGEAKPLFGAAGRGTFFLVAIPPTEEDGDAADASAPSSYAASGAEHVHLSHRRHHDSRAAAVGLAGVPSSSSKTPPSSVSSLWECFRVDAYVPASVQMQAAVRHLLRERRPRSMYQPETVDKEGIPIDQRNPVKLSARPLAVIALVVPDTLVGAYTAFLQRLEHERADVRGRTGGGSVQLLLFNSAELVRVCHAA</sequence>
<name>A0A0M9FY08_LEPPY</name>
<feature type="compositionally biased region" description="Low complexity" evidence="1">
    <location>
        <begin position="134"/>
        <end position="147"/>
    </location>
</feature>
<dbReference type="GeneID" id="26906691"/>
<dbReference type="Proteomes" id="UP000037923">
    <property type="component" value="Unassembled WGS sequence"/>
</dbReference>
<dbReference type="RefSeq" id="XP_015656688.1">
    <property type="nucleotide sequence ID" value="XM_015804710.1"/>
</dbReference>
<organism evidence="2 3">
    <name type="scientific">Leptomonas pyrrhocoris</name>
    <name type="common">Firebug parasite</name>
    <dbReference type="NCBI Taxonomy" id="157538"/>
    <lineage>
        <taxon>Eukaryota</taxon>
        <taxon>Discoba</taxon>
        <taxon>Euglenozoa</taxon>
        <taxon>Kinetoplastea</taxon>
        <taxon>Metakinetoplastina</taxon>
        <taxon>Trypanosomatida</taxon>
        <taxon>Trypanosomatidae</taxon>
        <taxon>Leishmaniinae</taxon>
        <taxon>Leptomonas</taxon>
    </lineage>
</organism>
<evidence type="ECO:0000313" key="3">
    <source>
        <dbReference type="Proteomes" id="UP000037923"/>
    </source>
</evidence>
<comment type="caution">
    <text evidence="2">The sequence shown here is derived from an EMBL/GenBank/DDBJ whole genome shotgun (WGS) entry which is preliminary data.</text>
</comment>
<keyword evidence="3" id="KW-1185">Reference proteome</keyword>
<evidence type="ECO:0000313" key="2">
    <source>
        <dbReference type="EMBL" id="KPA78249.1"/>
    </source>
</evidence>
<proteinExistence type="predicted"/>
<evidence type="ECO:0000256" key="1">
    <source>
        <dbReference type="SAM" id="MobiDB-lite"/>
    </source>
</evidence>
<protein>
    <submittedName>
        <fullName evidence="2">Uncharacterized protein</fullName>
    </submittedName>
</protein>
<dbReference type="OMA" id="RACGSFR"/>
<dbReference type="AlphaFoldDB" id="A0A0M9FY08"/>
<feature type="region of interest" description="Disordered" evidence="1">
    <location>
        <begin position="130"/>
        <end position="160"/>
    </location>
</feature>
<dbReference type="VEuPathDB" id="TriTrypDB:LpyrH10_14_1170"/>
<accession>A0A0M9FY08</accession>
<reference evidence="2 3" key="1">
    <citation type="submission" date="2015-07" db="EMBL/GenBank/DDBJ databases">
        <title>High-quality genome of monoxenous trypanosomatid Leptomonas pyrrhocoris.</title>
        <authorList>
            <person name="Flegontov P."/>
            <person name="Butenko A."/>
            <person name="Firsov S."/>
            <person name="Vlcek C."/>
            <person name="Logacheva M.D."/>
            <person name="Field M."/>
            <person name="Filatov D."/>
            <person name="Flegontova O."/>
            <person name="Gerasimov E."/>
            <person name="Jackson A.P."/>
            <person name="Kelly S."/>
            <person name="Opperdoes F."/>
            <person name="O'Reilly A."/>
            <person name="Votypka J."/>
            <person name="Yurchenko V."/>
            <person name="Lukes J."/>
        </authorList>
    </citation>
    <scope>NUCLEOTIDE SEQUENCE [LARGE SCALE GENOMIC DNA]</scope>
    <source>
        <strain evidence="2">H10</strain>
    </source>
</reference>
<dbReference type="OrthoDB" id="266585at2759"/>
<feature type="region of interest" description="Disordered" evidence="1">
    <location>
        <begin position="64"/>
        <end position="83"/>
    </location>
</feature>